<accession>A0A1K2F6I2</accession>
<dbReference type="Gene3D" id="3.40.50.300">
    <property type="entry name" value="P-loop containing nucleotide triphosphate hydrolases"/>
    <property type="match status" value="1"/>
</dbReference>
<dbReference type="AlphaFoldDB" id="A0A1K2F6I2"/>
<protein>
    <submittedName>
        <fullName evidence="6">Signal recognition particle receptor subunit beta, a GTPase</fullName>
    </submittedName>
</protein>
<evidence type="ECO:0000256" key="5">
    <source>
        <dbReference type="SAM" id="MobiDB-lite"/>
    </source>
</evidence>
<evidence type="ECO:0000313" key="6">
    <source>
        <dbReference type="EMBL" id="SFY42637.1"/>
    </source>
</evidence>
<dbReference type="Pfam" id="PF03029">
    <property type="entry name" value="ATP_bind_1"/>
    <property type="match status" value="1"/>
</dbReference>
<feature type="region of interest" description="Disordered" evidence="5">
    <location>
        <begin position="71"/>
        <end position="112"/>
    </location>
</feature>
<evidence type="ECO:0000256" key="1">
    <source>
        <dbReference type="ARBA" id="ARBA00005290"/>
    </source>
</evidence>
<dbReference type="GO" id="GO:0005525">
    <property type="term" value="F:GTP binding"/>
    <property type="evidence" value="ECO:0007669"/>
    <property type="project" value="UniProtKB-KW"/>
</dbReference>
<dbReference type="EMBL" id="FPJO01000031">
    <property type="protein sequence ID" value="SFY42637.1"/>
    <property type="molecule type" value="Genomic_DNA"/>
</dbReference>
<dbReference type="SUPFAM" id="SSF52540">
    <property type="entry name" value="P-loop containing nucleoside triphosphate hydrolases"/>
    <property type="match status" value="1"/>
</dbReference>
<keyword evidence="4" id="KW-0342">GTP-binding</keyword>
<sequence length="310" mass="32221">MAYDDSSDGFGSSAAYENNASSEGIASHGSHGRYGDAQDYGIAQDYGAAQNYDYGGSPGYSYGEAQGYGDVPGYRTGQGFESGSGHESRPDFEPAPAHGDPGGTPEVSGAVSPVGSEGFPVALKVLVAGGFGVGKTTFVGAVSEIAPLSTEELLTQVSAATDSLEGIESKTATTVAMDFGRITLDEQHVLYLFGTPGQERFWFMWDELSQGALGAVVIADTRRLAECFAAVDFFERRGIGFIIAVNEFDGAYRYAPEEIRAALDLGPDVPVVLCDARIASSGTGALVTLVQHLINATSAPAPLTGFGAHS</sequence>
<evidence type="ECO:0000313" key="7">
    <source>
        <dbReference type="Proteomes" id="UP000181909"/>
    </source>
</evidence>
<dbReference type="InterPro" id="IPR004130">
    <property type="entry name" value="Gpn"/>
</dbReference>
<dbReference type="GO" id="GO:0016787">
    <property type="term" value="F:hydrolase activity"/>
    <property type="evidence" value="ECO:0007669"/>
    <property type="project" value="UniProtKB-KW"/>
</dbReference>
<dbReference type="InterPro" id="IPR027417">
    <property type="entry name" value="P-loop_NTPase"/>
</dbReference>
<gene>
    <name evidence="6" type="ORF">SAMN02787144_103127</name>
</gene>
<dbReference type="STRING" id="1893.SAMN02787144_103127"/>
<dbReference type="CDD" id="cd00882">
    <property type="entry name" value="Ras_like_GTPase"/>
    <property type="match status" value="1"/>
</dbReference>
<comment type="similarity">
    <text evidence="1">Belongs to the GPN-loop GTPase family.</text>
</comment>
<keyword evidence="3" id="KW-0378">Hydrolase</keyword>
<dbReference type="Proteomes" id="UP000181909">
    <property type="component" value="Unassembled WGS sequence"/>
</dbReference>
<keyword evidence="2" id="KW-0547">Nucleotide-binding</keyword>
<dbReference type="PANTHER" id="PTHR42708">
    <property type="entry name" value="ATP/GTP-BINDING PROTEIN-RELATED"/>
    <property type="match status" value="1"/>
</dbReference>
<dbReference type="InterPro" id="IPR052705">
    <property type="entry name" value="Gliding_Motility_GTPase"/>
</dbReference>
<evidence type="ECO:0000256" key="4">
    <source>
        <dbReference type="ARBA" id="ARBA00023134"/>
    </source>
</evidence>
<reference evidence="6 7" key="1">
    <citation type="submission" date="2016-11" db="EMBL/GenBank/DDBJ databases">
        <authorList>
            <person name="Jaros S."/>
            <person name="Januszkiewicz K."/>
            <person name="Wedrychowicz H."/>
        </authorList>
    </citation>
    <scope>NUCLEOTIDE SEQUENCE [LARGE SCALE GENOMIC DNA]</scope>
    <source>
        <strain evidence="6 7">OK807</strain>
    </source>
</reference>
<evidence type="ECO:0000256" key="3">
    <source>
        <dbReference type="ARBA" id="ARBA00022801"/>
    </source>
</evidence>
<keyword evidence="6" id="KW-0675">Receptor</keyword>
<evidence type="ECO:0000256" key="2">
    <source>
        <dbReference type="ARBA" id="ARBA00022741"/>
    </source>
</evidence>
<proteinExistence type="inferred from homology"/>
<organism evidence="6 7">
    <name type="scientific">Streptomyces atratus</name>
    <dbReference type="NCBI Taxonomy" id="1893"/>
    <lineage>
        <taxon>Bacteria</taxon>
        <taxon>Bacillati</taxon>
        <taxon>Actinomycetota</taxon>
        <taxon>Actinomycetes</taxon>
        <taxon>Kitasatosporales</taxon>
        <taxon>Streptomycetaceae</taxon>
        <taxon>Streptomyces</taxon>
    </lineage>
</organism>
<dbReference type="PANTHER" id="PTHR42708:SF1">
    <property type="entry name" value="GLIDING MOTILITY PROTEIN MGLA"/>
    <property type="match status" value="1"/>
</dbReference>
<name>A0A1K2F6I2_STRAR</name>